<feature type="domain" description="Cupin type-2" evidence="2">
    <location>
        <begin position="35"/>
        <end position="105"/>
    </location>
</feature>
<gene>
    <name evidence="3" type="ordered locus">NP_0572A</name>
</gene>
<dbReference type="STRING" id="348780.NP_0572A"/>
<accession>A0A1U7ETX3</accession>
<dbReference type="InterPro" id="IPR051610">
    <property type="entry name" value="GPI/OXD"/>
</dbReference>
<dbReference type="HOGENOM" id="CLU_126380_0_0_2"/>
<dbReference type="OrthoDB" id="190812at2157"/>
<evidence type="ECO:0000256" key="1">
    <source>
        <dbReference type="ARBA" id="ARBA00022723"/>
    </source>
</evidence>
<dbReference type="Proteomes" id="UP000002698">
    <property type="component" value="Chromosome"/>
</dbReference>
<dbReference type="RefSeq" id="WP_011322013.1">
    <property type="nucleotide sequence ID" value="NC_007426.1"/>
</dbReference>
<dbReference type="EMBL" id="CR936257">
    <property type="protein sequence ID" value="CAI48377.1"/>
    <property type="molecule type" value="Genomic_DNA"/>
</dbReference>
<evidence type="ECO:0000259" key="2">
    <source>
        <dbReference type="Pfam" id="PF07883"/>
    </source>
</evidence>
<evidence type="ECO:0000313" key="4">
    <source>
        <dbReference type="Proteomes" id="UP000002698"/>
    </source>
</evidence>
<reference evidence="3 4" key="1">
    <citation type="journal article" date="2005" name="Genome Res.">
        <title>Living with two extremes: conclusions from the genome sequence of Natronomonas pharaonis.</title>
        <authorList>
            <person name="Falb M."/>
            <person name="Pfeiffer F."/>
            <person name="Palm P."/>
            <person name="Rodewald K."/>
            <person name="Hickmann V."/>
            <person name="Tittor J."/>
            <person name="Oesterhelt D."/>
        </authorList>
    </citation>
    <scope>NUCLEOTIDE SEQUENCE [LARGE SCALE GENOMIC DNA]</scope>
    <source>
        <strain evidence="4">ATCC 35678 / DSM 2160 / CIP 103997 / JCM 8858 / NBRC 14720 / NCIMB 2260 / Gabara</strain>
    </source>
</reference>
<dbReference type="EnsemblBacteria" id="CAI48377">
    <property type="protein sequence ID" value="CAI48377"/>
    <property type="gene ID" value="NP_0572A"/>
</dbReference>
<dbReference type="KEGG" id="nph:NP_0572A"/>
<dbReference type="Pfam" id="PF07883">
    <property type="entry name" value="Cupin_2"/>
    <property type="match status" value="1"/>
</dbReference>
<sequence length="155" mass="17040">METVDIDDIDSWMGPASVKRPVGKALGAEELALNYYELAPGESFAFGYHAHEKQEEVFYVLDGTVTFETDDGEVVVEDGEAIYFEAGEFQRGVNESDERVRALAVGAPAETEELTLLRACESCDGRTEQEIEPTADRDALITRCVDCGTETGRFS</sequence>
<keyword evidence="1" id="KW-0479">Metal-binding</keyword>
<dbReference type="InterPro" id="IPR011051">
    <property type="entry name" value="RmlC_Cupin_sf"/>
</dbReference>
<proteinExistence type="predicted"/>
<dbReference type="Gene3D" id="2.60.120.10">
    <property type="entry name" value="Jelly Rolls"/>
    <property type="match status" value="1"/>
</dbReference>
<keyword evidence="4" id="KW-1185">Reference proteome</keyword>
<dbReference type="PANTHER" id="PTHR35848:SF9">
    <property type="entry name" value="SLL1358 PROTEIN"/>
    <property type="match status" value="1"/>
</dbReference>
<dbReference type="GO" id="GO:0046872">
    <property type="term" value="F:metal ion binding"/>
    <property type="evidence" value="ECO:0007669"/>
    <property type="project" value="UniProtKB-KW"/>
</dbReference>
<organism evidence="3 4">
    <name type="scientific">Natronomonas pharaonis (strain ATCC 35678 / DSM 2160 / CIP 103997 / JCM 8858 / NBRC 14720 / NCIMB 2260 / Gabara)</name>
    <name type="common">Halobacterium pharaonis</name>
    <dbReference type="NCBI Taxonomy" id="348780"/>
    <lineage>
        <taxon>Archaea</taxon>
        <taxon>Methanobacteriati</taxon>
        <taxon>Methanobacteriota</taxon>
        <taxon>Stenosarchaea group</taxon>
        <taxon>Halobacteria</taxon>
        <taxon>Halobacteriales</taxon>
        <taxon>Natronomonadaceae</taxon>
        <taxon>Natronomonas</taxon>
    </lineage>
</organism>
<dbReference type="PANTHER" id="PTHR35848">
    <property type="entry name" value="OXALATE-BINDING PROTEIN"/>
    <property type="match status" value="1"/>
</dbReference>
<dbReference type="InterPro" id="IPR013096">
    <property type="entry name" value="Cupin_2"/>
</dbReference>
<dbReference type="InterPro" id="IPR014710">
    <property type="entry name" value="RmlC-like_jellyroll"/>
</dbReference>
<name>A0A1U7ETX3_NATPD</name>
<dbReference type="SUPFAM" id="SSF51182">
    <property type="entry name" value="RmlC-like cupins"/>
    <property type="match status" value="1"/>
</dbReference>
<protein>
    <submittedName>
        <fullName evidence="3">Cupin 2 barrel domain protein</fullName>
    </submittedName>
</protein>
<dbReference type="eggNOG" id="arCOG02998">
    <property type="taxonomic scope" value="Archaea"/>
</dbReference>
<dbReference type="AlphaFoldDB" id="A0A1U7ETX3"/>
<evidence type="ECO:0000313" key="3">
    <source>
        <dbReference type="EMBL" id="CAI48377.1"/>
    </source>
</evidence>
<dbReference type="GeneID" id="3700892"/>